<dbReference type="EMBL" id="FWWR01000009">
    <property type="protein sequence ID" value="SMB86392.1"/>
    <property type="molecule type" value="Genomic_DNA"/>
</dbReference>
<evidence type="ECO:0000313" key="1">
    <source>
        <dbReference type="EMBL" id="SMB86392.1"/>
    </source>
</evidence>
<reference evidence="2" key="1">
    <citation type="submission" date="2017-04" db="EMBL/GenBank/DDBJ databases">
        <authorList>
            <person name="Varghese N."/>
            <person name="Submissions S."/>
        </authorList>
    </citation>
    <scope>NUCLEOTIDE SEQUENCE [LARGE SCALE GENOMIC DNA]</scope>
    <source>
        <strain evidence="2">DSM 20463</strain>
    </source>
</reference>
<dbReference type="Proteomes" id="UP000192368">
    <property type="component" value="Unassembled WGS sequence"/>
</dbReference>
<dbReference type="AlphaFoldDB" id="A0A1W1UZ39"/>
<keyword evidence="2" id="KW-1185">Reference proteome</keyword>
<accession>A0A1W1UZ39</accession>
<proteinExistence type="predicted"/>
<dbReference type="RefSeq" id="WP_084230529.1">
    <property type="nucleotide sequence ID" value="NZ_FWWR01000009.1"/>
</dbReference>
<gene>
    <name evidence="1" type="ORF">SAMN00017477_0891</name>
</gene>
<organism evidence="1 2">
    <name type="scientific">Peptoniphilus asaccharolyticus DSM 20463</name>
    <dbReference type="NCBI Taxonomy" id="573058"/>
    <lineage>
        <taxon>Bacteria</taxon>
        <taxon>Bacillati</taxon>
        <taxon>Bacillota</taxon>
        <taxon>Tissierellia</taxon>
        <taxon>Tissierellales</taxon>
        <taxon>Peptoniphilaceae</taxon>
        <taxon>Peptoniphilus</taxon>
    </lineage>
</organism>
<dbReference type="STRING" id="573058.SAMN00017477_0891"/>
<protein>
    <submittedName>
        <fullName evidence="1">Dihydroorotase</fullName>
    </submittedName>
</protein>
<sequence>MKRTRKKILNKGDIYLILQEVMYSVVDLANKDCDDPLETAKDIKYGLNVIMEQIDKHYVEVEDETES</sequence>
<name>A0A1W1UZ39_PEPAS</name>
<evidence type="ECO:0000313" key="2">
    <source>
        <dbReference type="Proteomes" id="UP000192368"/>
    </source>
</evidence>